<evidence type="ECO:0000256" key="1">
    <source>
        <dbReference type="SAM" id="SignalP"/>
    </source>
</evidence>
<keyword evidence="4" id="KW-1185">Reference proteome</keyword>
<dbReference type="InterPro" id="IPR050491">
    <property type="entry name" value="AmpC-like"/>
</dbReference>
<protein>
    <submittedName>
        <fullName evidence="3">Serine hydrolase domain-containing protein</fullName>
    </submittedName>
</protein>
<proteinExistence type="predicted"/>
<gene>
    <name evidence="3" type="ORF">GCM10023195_62400</name>
</gene>
<accession>A0ABP8TUN2</accession>
<keyword evidence="1" id="KW-0732">Signal</keyword>
<evidence type="ECO:0000259" key="2">
    <source>
        <dbReference type="Pfam" id="PF00144"/>
    </source>
</evidence>
<feature type="chain" id="PRO_5047044143" evidence="1">
    <location>
        <begin position="32"/>
        <end position="392"/>
    </location>
</feature>
<dbReference type="InterPro" id="IPR012338">
    <property type="entry name" value="Beta-lactam/transpept-like"/>
</dbReference>
<comment type="caution">
    <text evidence="3">The sequence shown here is derived from an EMBL/GenBank/DDBJ whole genome shotgun (WGS) entry which is preliminary data.</text>
</comment>
<dbReference type="PANTHER" id="PTHR46825">
    <property type="entry name" value="D-ALANYL-D-ALANINE-CARBOXYPEPTIDASE/ENDOPEPTIDASE AMPH"/>
    <property type="match status" value="1"/>
</dbReference>
<dbReference type="PANTHER" id="PTHR46825:SF7">
    <property type="entry name" value="D-ALANYL-D-ALANINE CARBOXYPEPTIDASE"/>
    <property type="match status" value="1"/>
</dbReference>
<organism evidence="3 4">
    <name type="scientific">Actinoallomurus liliacearum</name>
    <dbReference type="NCBI Taxonomy" id="1080073"/>
    <lineage>
        <taxon>Bacteria</taxon>
        <taxon>Bacillati</taxon>
        <taxon>Actinomycetota</taxon>
        <taxon>Actinomycetes</taxon>
        <taxon>Streptosporangiales</taxon>
        <taxon>Thermomonosporaceae</taxon>
        <taxon>Actinoallomurus</taxon>
    </lineage>
</organism>
<dbReference type="Gene3D" id="3.40.710.10">
    <property type="entry name" value="DD-peptidase/beta-lactamase superfamily"/>
    <property type="match status" value="1"/>
</dbReference>
<evidence type="ECO:0000313" key="3">
    <source>
        <dbReference type="EMBL" id="GAA4614312.1"/>
    </source>
</evidence>
<dbReference type="RefSeq" id="WP_345362621.1">
    <property type="nucleotide sequence ID" value="NZ_BAABHJ010000026.1"/>
</dbReference>
<reference evidence="4" key="1">
    <citation type="journal article" date="2019" name="Int. J. Syst. Evol. Microbiol.">
        <title>The Global Catalogue of Microorganisms (GCM) 10K type strain sequencing project: providing services to taxonomists for standard genome sequencing and annotation.</title>
        <authorList>
            <consortium name="The Broad Institute Genomics Platform"/>
            <consortium name="The Broad Institute Genome Sequencing Center for Infectious Disease"/>
            <person name="Wu L."/>
            <person name="Ma J."/>
        </authorList>
    </citation>
    <scope>NUCLEOTIDE SEQUENCE [LARGE SCALE GENOMIC DNA]</scope>
    <source>
        <strain evidence="4">JCM 17938</strain>
    </source>
</reference>
<name>A0ABP8TUN2_9ACTN</name>
<feature type="domain" description="Beta-lactamase-related" evidence="2">
    <location>
        <begin position="55"/>
        <end position="362"/>
    </location>
</feature>
<dbReference type="EMBL" id="BAABHJ010000026">
    <property type="protein sequence ID" value="GAA4614312.1"/>
    <property type="molecule type" value="Genomic_DNA"/>
</dbReference>
<dbReference type="Pfam" id="PF00144">
    <property type="entry name" value="Beta-lactamase"/>
    <property type="match status" value="1"/>
</dbReference>
<dbReference type="Proteomes" id="UP001500212">
    <property type="component" value="Unassembled WGS sequence"/>
</dbReference>
<dbReference type="SUPFAM" id="SSF56601">
    <property type="entry name" value="beta-lactamase/transpeptidase-like"/>
    <property type="match status" value="1"/>
</dbReference>
<sequence length="392" mass="41633">MDARAKVRWRTVTVGAACLAALAVPITSARAAGGRASVSPAQREQLQRSLDAVTAAGAVGVQAEVIGTDGRWRGVSGHARLGGARPVPRQGRFRIGSITKSFTATVLLQLAAQGKVGLDDPVERYLPGLVPGGQQITLRQLLNHTSGIADYLDDTTTYPIAGREFLEKVRFHTFPAEQLARSGVALPRYFPPGKGWHYSNTNYVLAGLIIEKVTGRSWQDEITRRIVRPLGLHDTTVPDSDPDLPGPHAHGYMEIDGGAVDITRMNPSIAGPSGAITSTTGDLDRFYAALLGGRLLPATWLAEMKKTVPIPDGGPAGEADGLGLDSMRLPCGVKVWGYDGGIVGYGSKSLHTADGHRGITLSVTLRDLSDPHTRQILDAIQKTVDTAFCGTP</sequence>
<dbReference type="GO" id="GO:0016787">
    <property type="term" value="F:hydrolase activity"/>
    <property type="evidence" value="ECO:0007669"/>
    <property type="project" value="UniProtKB-KW"/>
</dbReference>
<dbReference type="InterPro" id="IPR001466">
    <property type="entry name" value="Beta-lactam-related"/>
</dbReference>
<feature type="signal peptide" evidence="1">
    <location>
        <begin position="1"/>
        <end position="31"/>
    </location>
</feature>
<keyword evidence="3" id="KW-0378">Hydrolase</keyword>
<evidence type="ECO:0000313" key="4">
    <source>
        <dbReference type="Proteomes" id="UP001500212"/>
    </source>
</evidence>